<organism evidence="2 3">
    <name type="scientific">Microbacterium imperiale</name>
    <dbReference type="NCBI Taxonomy" id="33884"/>
    <lineage>
        <taxon>Bacteria</taxon>
        <taxon>Bacillati</taxon>
        <taxon>Actinomycetota</taxon>
        <taxon>Actinomycetes</taxon>
        <taxon>Micrococcales</taxon>
        <taxon>Microbacteriaceae</taxon>
        <taxon>Microbacterium</taxon>
    </lineage>
</organism>
<accession>A0A9W6HD69</accession>
<keyword evidence="1" id="KW-1133">Transmembrane helix</keyword>
<dbReference type="Proteomes" id="UP001142317">
    <property type="component" value="Unassembled WGS sequence"/>
</dbReference>
<reference evidence="2" key="2">
    <citation type="submission" date="2023-01" db="EMBL/GenBank/DDBJ databases">
        <authorList>
            <person name="Sun Q."/>
            <person name="Evtushenko L."/>
        </authorList>
    </citation>
    <scope>NUCLEOTIDE SEQUENCE</scope>
    <source>
        <strain evidence="2">VKM Ac-1447</strain>
    </source>
</reference>
<name>A0A9W6HD69_9MICO</name>
<keyword evidence="1" id="KW-0472">Membrane</keyword>
<feature type="transmembrane region" description="Helical" evidence="1">
    <location>
        <begin position="168"/>
        <end position="188"/>
    </location>
</feature>
<evidence type="ECO:0000313" key="3">
    <source>
        <dbReference type="Proteomes" id="UP001142317"/>
    </source>
</evidence>
<reference evidence="2" key="1">
    <citation type="journal article" date="2014" name="Int. J. Syst. Evol. Microbiol.">
        <title>Complete genome sequence of Corynebacterium casei LMG S-19264T (=DSM 44701T), isolated from a smear-ripened cheese.</title>
        <authorList>
            <consortium name="US DOE Joint Genome Institute (JGI-PGF)"/>
            <person name="Walter F."/>
            <person name="Albersmeier A."/>
            <person name="Kalinowski J."/>
            <person name="Ruckert C."/>
        </authorList>
    </citation>
    <scope>NUCLEOTIDE SEQUENCE</scope>
    <source>
        <strain evidence="2">VKM Ac-1447</strain>
    </source>
</reference>
<feature type="transmembrane region" description="Helical" evidence="1">
    <location>
        <begin position="138"/>
        <end position="156"/>
    </location>
</feature>
<proteinExistence type="predicted"/>
<comment type="caution">
    <text evidence="2">The sequence shown here is derived from an EMBL/GenBank/DDBJ whole genome shotgun (WGS) entry which is preliminary data.</text>
</comment>
<protein>
    <submittedName>
        <fullName evidence="2">Uncharacterized protein</fullName>
    </submittedName>
</protein>
<gene>
    <name evidence="2" type="ORF">GCM10017586_00160</name>
</gene>
<dbReference type="EMBL" id="BSEO01000001">
    <property type="protein sequence ID" value="GLJ78334.1"/>
    <property type="molecule type" value="Genomic_DNA"/>
</dbReference>
<feature type="transmembrane region" description="Helical" evidence="1">
    <location>
        <begin position="105"/>
        <end position="126"/>
    </location>
</feature>
<evidence type="ECO:0000313" key="2">
    <source>
        <dbReference type="EMBL" id="GLJ78334.1"/>
    </source>
</evidence>
<keyword evidence="1" id="KW-0812">Transmembrane</keyword>
<dbReference type="RefSeq" id="WP_210006022.1">
    <property type="nucleotide sequence ID" value="NZ_BSEO01000001.1"/>
</dbReference>
<dbReference type="AlphaFoldDB" id="A0A9W6HD69"/>
<sequence length="269" mass="29323">MSFLHPSARAWAEDHSLSSEVRLAQLEVMAYQRHPEIFQHFGGDGAAIAHRLRASGKKSPLRGILAVVLWAIILGAFIAPITGLAVLMGDRFEFFRIEAQRAMPIAGVMFIIAAVAQAVLLVIWLARGARFSWPEFSVHLVAATMAVLALGTMPGIAELDGYESWQQWQGPVFVALGVAVVAAFIMLARFRVRVAEGDGEAAPESGLGAGDIRARIAALPWDERQAIIDDRQAALAVLHQRGLIDADTLERALSRDPGTLYLIDAERRR</sequence>
<evidence type="ECO:0000256" key="1">
    <source>
        <dbReference type="SAM" id="Phobius"/>
    </source>
</evidence>
<keyword evidence="3" id="KW-1185">Reference proteome</keyword>
<feature type="transmembrane region" description="Helical" evidence="1">
    <location>
        <begin position="63"/>
        <end position="85"/>
    </location>
</feature>